<dbReference type="AlphaFoldDB" id="A0A9N9GU69"/>
<accession>A0A9N9GU69</accession>
<reference evidence="2" key="1">
    <citation type="submission" date="2021-06" db="EMBL/GenBank/DDBJ databases">
        <authorList>
            <person name="Kallberg Y."/>
            <person name="Tangrot J."/>
            <person name="Rosling A."/>
        </authorList>
    </citation>
    <scope>NUCLEOTIDE SEQUENCE</scope>
    <source>
        <strain evidence="2">FL966</strain>
    </source>
</reference>
<keyword evidence="3" id="KW-1185">Reference proteome</keyword>
<evidence type="ECO:0000256" key="1">
    <source>
        <dbReference type="SAM" id="MobiDB-lite"/>
    </source>
</evidence>
<organism evidence="2 3">
    <name type="scientific">Cetraspora pellucida</name>
    <dbReference type="NCBI Taxonomy" id="1433469"/>
    <lineage>
        <taxon>Eukaryota</taxon>
        <taxon>Fungi</taxon>
        <taxon>Fungi incertae sedis</taxon>
        <taxon>Mucoromycota</taxon>
        <taxon>Glomeromycotina</taxon>
        <taxon>Glomeromycetes</taxon>
        <taxon>Diversisporales</taxon>
        <taxon>Gigasporaceae</taxon>
        <taxon>Cetraspora</taxon>
    </lineage>
</organism>
<protein>
    <submittedName>
        <fullName evidence="2">14709_t:CDS:1</fullName>
    </submittedName>
</protein>
<name>A0A9N9GU69_9GLOM</name>
<comment type="caution">
    <text evidence="2">The sequence shown here is derived from an EMBL/GenBank/DDBJ whole genome shotgun (WGS) entry which is preliminary data.</text>
</comment>
<evidence type="ECO:0000313" key="3">
    <source>
        <dbReference type="Proteomes" id="UP000789759"/>
    </source>
</evidence>
<feature type="region of interest" description="Disordered" evidence="1">
    <location>
        <begin position="60"/>
        <end position="82"/>
    </location>
</feature>
<dbReference type="Proteomes" id="UP000789759">
    <property type="component" value="Unassembled WGS sequence"/>
</dbReference>
<sequence>MKSVKEIKKFNKLITKKEIVKVLHKSCTKKRTSASNYKGAKHVLPSLELNEEQRNILGSLSTPSVSSISSDSSTSSTSNVATVDSYSVEPHSDELHLNKPYLDETCLDTLDDNNILSDPDLTFLRLLEDAISQTIYGLIEKVKYPSDKRLMQVCYDALLDMKGEEFINKIKHSSWKHFFNKHIHTPAQKFCHQGRSNIVQHIKDSIHVEFKRLIKLKRENHQVTHDEEQRFKYLKITQECYSKLNSPVDVNDNPNYTYLNFILDHAFPDPKMEKNSIAFGMTVVFNYLNSTKEIIIVPSKIVEKINYCFKKMNVSDRESCE</sequence>
<dbReference type="EMBL" id="CAJVQA010005723">
    <property type="protein sequence ID" value="CAG8626759.1"/>
    <property type="molecule type" value="Genomic_DNA"/>
</dbReference>
<gene>
    <name evidence="2" type="ORF">CPELLU_LOCUS8195</name>
</gene>
<evidence type="ECO:0000313" key="2">
    <source>
        <dbReference type="EMBL" id="CAG8626759.1"/>
    </source>
</evidence>
<proteinExistence type="predicted"/>